<dbReference type="RefSeq" id="WP_285736856.1">
    <property type="nucleotide sequence ID" value="NZ_BSSA01000010.1"/>
</dbReference>
<organism evidence="2 3">
    <name type="scientific">Kitasatospora phosalacinea</name>
    <dbReference type="NCBI Taxonomy" id="2065"/>
    <lineage>
        <taxon>Bacteria</taxon>
        <taxon>Bacillati</taxon>
        <taxon>Actinomycetota</taxon>
        <taxon>Actinomycetes</taxon>
        <taxon>Kitasatosporales</taxon>
        <taxon>Streptomycetaceae</taxon>
        <taxon>Kitasatospora</taxon>
    </lineage>
</organism>
<reference evidence="2" key="1">
    <citation type="submission" date="2023-02" db="EMBL/GenBank/DDBJ databases">
        <title>Kitasatospora phosalacinea NBRC 14627.</title>
        <authorList>
            <person name="Ichikawa N."/>
            <person name="Sato H."/>
            <person name="Tonouchi N."/>
        </authorList>
    </citation>
    <scope>NUCLEOTIDE SEQUENCE</scope>
    <source>
        <strain evidence="2">NBRC 14627</strain>
    </source>
</reference>
<dbReference type="EMBL" id="BSSA01000010">
    <property type="protein sequence ID" value="GLW71047.1"/>
    <property type="molecule type" value="Genomic_DNA"/>
</dbReference>
<sequence length="200" mass="21470">MSESVGSEAPRLLVGACGAANAVNLHEYLISLRQVTARTTAVLTRSAGELASTRSIRAVSGNPVYTDEDHHGLAVPHMELALWADLLVVVPATANILGKAAHGIADDLLSSIILAHGRPVVFVPSMNPVMWEKAAVRRNVDTLERDGHRILLSDVPRPSLKMATGEWLMCELGPSPEELAKKISAEIESRHHLEQNGGVN</sequence>
<dbReference type="PANTHER" id="PTHR14359:SF6">
    <property type="entry name" value="PHOSPHOPANTOTHENOYLCYSTEINE DECARBOXYLASE"/>
    <property type="match status" value="1"/>
</dbReference>
<dbReference type="GO" id="GO:0015937">
    <property type="term" value="P:coenzyme A biosynthetic process"/>
    <property type="evidence" value="ECO:0007669"/>
    <property type="project" value="TreeGrafter"/>
</dbReference>
<dbReference type="InterPro" id="IPR003382">
    <property type="entry name" value="Flavoprotein"/>
</dbReference>
<accession>A0A9W6Q6U6</accession>
<dbReference type="GO" id="GO:0071513">
    <property type="term" value="C:phosphopantothenoylcysteine decarboxylase complex"/>
    <property type="evidence" value="ECO:0007669"/>
    <property type="project" value="TreeGrafter"/>
</dbReference>
<evidence type="ECO:0000259" key="1">
    <source>
        <dbReference type="Pfam" id="PF02441"/>
    </source>
</evidence>
<evidence type="ECO:0000313" key="3">
    <source>
        <dbReference type="Proteomes" id="UP001165041"/>
    </source>
</evidence>
<dbReference type="Gene3D" id="3.40.50.1950">
    <property type="entry name" value="Flavin prenyltransferase-like"/>
    <property type="match status" value="1"/>
</dbReference>
<evidence type="ECO:0000313" key="2">
    <source>
        <dbReference type="EMBL" id="GLW71047.1"/>
    </source>
</evidence>
<feature type="domain" description="Flavoprotein" evidence="1">
    <location>
        <begin position="11"/>
        <end position="147"/>
    </location>
</feature>
<dbReference type="SUPFAM" id="SSF52507">
    <property type="entry name" value="Homo-oligomeric flavin-containing Cys decarboxylases, HFCD"/>
    <property type="match status" value="1"/>
</dbReference>
<dbReference type="Pfam" id="PF02441">
    <property type="entry name" value="Flavoprotein"/>
    <property type="match status" value="1"/>
</dbReference>
<name>A0A9W6Q6U6_9ACTN</name>
<dbReference type="AlphaFoldDB" id="A0A9W6Q6U6"/>
<dbReference type="PANTHER" id="PTHR14359">
    <property type="entry name" value="HOMO-OLIGOMERIC FLAVIN CONTAINING CYS DECARBOXYLASE FAMILY"/>
    <property type="match status" value="1"/>
</dbReference>
<dbReference type="GO" id="GO:0004633">
    <property type="term" value="F:phosphopantothenoylcysteine decarboxylase activity"/>
    <property type="evidence" value="ECO:0007669"/>
    <property type="project" value="TreeGrafter"/>
</dbReference>
<protein>
    <recommendedName>
        <fullName evidence="1">Flavoprotein domain-containing protein</fullName>
    </recommendedName>
</protein>
<comment type="caution">
    <text evidence="2">The sequence shown here is derived from an EMBL/GenBank/DDBJ whole genome shotgun (WGS) entry which is preliminary data.</text>
</comment>
<dbReference type="Proteomes" id="UP001165041">
    <property type="component" value="Unassembled WGS sequence"/>
</dbReference>
<proteinExistence type="predicted"/>
<dbReference type="GO" id="GO:0010181">
    <property type="term" value="F:FMN binding"/>
    <property type="evidence" value="ECO:0007669"/>
    <property type="project" value="TreeGrafter"/>
</dbReference>
<gene>
    <name evidence="2" type="ORF">Kpho02_33460</name>
</gene>
<dbReference type="InterPro" id="IPR036551">
    <property type="entry name" value="Flavin_trans-like"/>
</dbReference>